<dbReference type="AlphaFoldDB" id="D5CSF1"/>
<keyword evidence="5 7" id="KW-0067">ATP-binding</keyword>
<dbReference type="CDD" id="cd00553">
    <property type="entry name" value="NAD_synthase"/>
    <property type="match status" value="1"/>
</dbReference>
<evidence type="ECO:0000313" key="12">
    <source>
        <dbReference type="Proteomes" id="UP000001625"/>
    </source>
</evidence>
<feature type="binding site" evidence="7">
    <location>
        <position position="388"/>
    </location>
    <ligand>
        <name>ATP</name>
        <dbReference type="ChEBI" id="CHEBI:30616"/>
    </ligand>
</feature>
<comment type="similarity">
    <text evidence="9">Belongs to the NAD synthetase family.</text>
</comment>
<feature type="binding site" evidence="7">
    <location>
        <begin position="281"/>
        <end position="288"/>
    </location>
    <ligand>
        <name>ATP</name>
        <dbReference type="ChEBI" id="CHEBI:30616"/>
    </ligand>
</feature>
<dbReference type="STRING" id="580332.Slit_1654"/>
<dbReference type="OrthoDB" id="8817375at2"/>
<evidence type="ECO:0000256" key="2">
    <source>
        <dbReference type="ARBA" id="ARBA00007145"/>
    </source>
</evidence>
<dbReference type="InterPro" id="IPR003010">
    <property type="entry name" value="C-N_Hydrolase"/>
</dbReference>
<evidence type="ECO:0000256" key="1">
    <source>
        <dbReference type="ARBA" id="ARBA00005188"/>
    </source>
</evidence>
<dbReference type="eggNOG" id="COG0171">
    <property type="taxonomic scope" value="Bacteria"/>
</dbReference>
<dbReference type="GO" id="GO:0005737">
    <property type="term" value="C:cytoplasm"/>
    <property type="evidence" value="ECO:0007669"/>
    <property type="project" value="InterPro"/>
</dbReference>
<dbReference type="EMBL" id="CP001965">
    <property type="protein sequence ID" value="ADE11887.1"/>
    <property type="molecule type" value="Genomic_DNA"/>
</dbReference>
<feature type="active site" description="Proton acceptor; for glutaminase activity" evidence="7">
    <location>
        <position position="41"/>
    </location>
</feature>
<dbReference type="NCBIfam" id="NF010588">
    <property type="entry name" value="PRK13981.1"/>
    <property type="match status" value="1"/>
</dbReference>
<keyword evidence="6 7" id="KW-0520">NAD</keyword>
<dbReference type="PIRSF" id="PIRSF006630">
    <property type="entry name" value="NADS_GAT"/>
    <property type="match status" value="1"/>
</dbReference>
<dbReference type="GO" id="GO:0004359">
    <property type="term" value="F:glutaminase activity"/>
    <property type="evidence" value="ECO:0007669"/>
    <property type="project" value="InterPro"/>
</dbReference>
<dbReference type="HOGENOM" id="CLU_022313_2_0_4"/>
<dbReference type="EC" id="6.3.5.1" evidence="7 8"/>
<protein>
    <recommendedName>
        <fullName evidence="7 8">Glutamine-dependent NAD(+) synthetase</fullName>
        <ecNumber evidence="7 8">6.3.5.1</ecNumber>
    </recommendedName>
    <alternativeName>
        <fullName evidence="7 8">NAD(+) synthase [glutamine-hydrolyzing]</fullName>
    </alternativeName>
</protein>
<dbReference type="CDD" id="cd07570">
    <property type="entry name" value="GAT_Gln-NAD-synth"/>
    <property type="match status" value="1"/>
</dbReference>
<dbReference type="SUPFAM" id="SSF52402">
    <property type="entry name" value="Adenine nucleotide alpha hydrolases-like"/>
    <property type="match status" value="1"/>
</dbReference>
<dbReference type="KEGG" id="slt:Slit_1654"/>
<dbReference type="InterPro" id="IPR022310">
    <property type="entry name" value="NAD/GMP_synthase"/>
</dbReference>
<feature type="binding site" evidence="7">
    <location>
        <position position="176"/>
    </location>
    <ligand>
        <name>L-glutamine</name>
        <dbReference type="ChEBI" id="CHEBI:58359"/>
    </ligand>
</feature>
<dbReference type="PROSITE" id="PS50263">
    <property type="entry name" value="CN_HYDROLASE"/>
    <property type="match status" value="1"/>
</dbReference>
<dbReference type="InterPro" id="IPR003694">
    <property type="entry name" value="NAD_synthase"/>
</dbReference>
<comment type="function">
    <text evidence="7">Catalyzes the ATP-dependent amidation of deamido-NAD to form NAD. Uses L-glutamine as a nitrogen source.</text>
</comment>
<dbReference type="PANTHER" id="PTHR23090:SF9">
    <property type="entry name" value="GLUTAMINE-DEPENDENT NAD(+) SYNTHETASE"/>
    <property type="match status" value="1"/>
</dbReference>
<comment type="pathway">
    <text evidence="1 7 8">Cofactor biosynthesis; NAD(+) biosynthesis; NAD(+) from deamido-NAD(+) (L-Gln route): step 1/1.</text>
</comment>
<proteinExistence type="inferred from homology"/>
<feature type="active site" description="For glutaminase activity" evidence="7">
    <location>
        <position position="108"/>
    </location>
</feature>
<comment type="similarity">
    <text evidence="2 7 8">In the C-terminal section; belongs to the NAD synthetase family.</text>
</comment>
<dbReference type="RefSeq" id="WP_013029785.1">
    <property type="nucleotide sequence ID" value="NC_013959.1"/>
</dbReference>
<dbReference type="GO" id="GO:0003952">
    <property type="term" value="F:NAD+ synthase (glutamine-hydrolyzing) activity"/>
    <property type="evidence" value="ECO:0007669"/>
    <property type="project" value="UniProtKB-UniRule"/>
</dbReference>
<evidence type="ECO:0000256" key="9">
    <source>
        <dbReference type="RuleBase" id="RU003811"/>
    </source>
</evidence>
<keyword evidence="4 7" id="KW-0547">Nucleotide-binding</keyword>
<dbReference type="InterPro" id="IPR014445">
    <property type="entry name" value="Gln-dep_NAD_synthase"/>
</dbReference>
<feature type="binding site" evidence="7">
    <location>
        <position position="503"/>
    </location>
    <ligand>
        <name>deamido-NAD(+)</name>
        <dbReference type="ChEBI" id="CHEBI:58437"/>
        <note>ligand shared between two neighboring subunits</note>
    </ligand>
</feature>
<organism evidence="11 12">
    <name type="scientific">Sideroxydans lithotrophicus (strain ES-1)</name>
    <dbReference type="NCBI Taxonomy" id="580332"/>
    <lineage>
        <taxon>Bacteria</taxon>
        <taxon>Pseudomonadati</taxon>
        <taxon>Pseudomonadota</taxon>
        <taxon>Betaproteobacteria</taxon>
        <taxon>Nitrosomonadales</taxon>
        <taxon>Gallionellaceae</taxon>
        <taxon>Sideroxydans</taxon>
    </lineage>
</organism>
<evidence type="ECO:0000256" key="8">
    <source>
        <dbReference type="PIRNR" id="PIRNR006630"/>
    </source>
</evidence>
<dbReference type="Gene3D" id="3.60.110.10">
    <property type="entry name" value="Carbon-nitrogen hydrolase"/>
    <property type="match status" value="1"/>
</dbReference>
<dbReference type="InterPro" id="IPR014729">
    <property type="entry name" value="Rossmann-like_a/b/a_fold"/>
</dbReference>
<dbReference type="PANTHER" id="PTHR23090">
    <property type="entry name" value="NH 3 /GLUTAMINE-DEPENDENT NAD + SYNTHETASE"/>
    <property type="match status" value="1"/>
</dbReference>
<feature type="binding site" evidence="7">
    <location>
        <position position="364"/>
    </location>
    <ligand>
        <name>deamido-NAD(+)</name>
        <dbReference type="ChEBI" id="CHEBI:58437"/>
        <note>ligand shared between two neighboring subunits</note>
    </ligand>
</feature>
<keyword evidence="3 7" id="KW-0436">Ligase</keyword>
<dbReference type="FunFam" id="3.40.50.620:FF:000106">
    <property type="entry name" value="Glutamine-dependent NAD(+) synthetase"/>
    <property type="match status" value="1"/>
</dbReference>
<sequence>MKIAIAQINCTVGDLAGNAAKIAEYAQRAKKQGAGILLTPELSLCGYPPEDLLLRDGFYHACDTALRDLALQAQGITLIVGHPRKIDRHFYNSASVLRDGKIVATYNKHALPNHSVFDEERYFAHGNEPCLIELDGVRFGINICADVWHEHAAIRAKEAGAQVLLVLNASPYHFNKQDTRYETIRERIVDTGLAVVYANMVGGQDELVFDGASFVMDNEGELTHQFPAFDELLGLVEFEDGKLVPGKCENVVKDEASIYRALCVGVRDYIGKNRFPGVLLGLSGGIDSALTLAVAVDALGADKVLAVMMPSPYTAQMSIDDSREMVRLLGVRYEELDILPTFTALQETLSPLFKGLPADTTEENLQARIRGNLLMAISNKTGSLVLTTGNKSEMTVGYATLYGDMAGGFAVLKDVSKTWVYRLSNWRNSMGRVIPERIITRPPSAELKPDQTDQDSLPLYDVLDAIMACYVEKNMNIAQIEDLGYASADVLRVVRLIRIAEYKRRQAPVGVRITDRGFGKDWRYPITVRYQDDF</sequence>
<reference evidence="11 12" key="1">
    <citation type="submission" date="2010-03" db="EMBL/GenBank/DDBJ databases">
        <title>Complete sequence of Sideroxydans lithotrophicus ES-1.</title>
        <authorList>
            <consortium name="US DOE Joint Genome Institute"/>
            <person name="Lucas S."/>
            <person name="Copeland A."/>
            <person name="Lapidus A."/>
            <person name="Cheng J.-F."/>
            <person name="Bruce D."/>
            <person name="Goodwin L."/>
            <person name="Pitluck S."/>
            <person name="Munk A.C."/>
            <person name="Detter J.C."/>
            <person name="Han C."/>
            <person name="Tapia R."/>
            <person name="Larimer F."/>
            <person name="Land M."/>
            <person name="Hauser L."/>
            <person name="Kyrpides N."/>
            <person name="Ivanova N."/>
            <person name="Emerson D."/>
            <person name="Woyke T."/>
        </authorList>
    </citation>
    <scope>NUCLEOTIDE SEQUENCE [LARGE SCALE GENOMIC DNA]</scope>
    <source>
        <strain evidence="11 12">ES-1</strain>
    </source>
</reference>
<evidence type="ECO:0000256" key="6">
    <source>
        <dbReference type="ARBA" id="ARBA00023027"/>
    </source>
</evidence>
<dbReference type="HAMAP" id="MF_02090">
    <property type="entry name" value="NadE_glutamine_dep"/>
    <property type="match status" value="1"/>
</dbReference>
<dbReference type="NCBIfam" id="TIGR00552">
    <property type="entry name" value="nadE"/>
    <property type="match status" value="1"/>
</dbReference>
<evidence type="ECO:0000256" key="3">
    <source>
        <dbReference type="ARBA" id="ARBA00022598"/>
    </source>
</evidence>
<dbReference type="Pfam" id="PF00795">
    <property type="entry name" value="CN_hydrolase"/>
    <property type="match status" value="1"/>
</dbReference>
<feature type="binding site" evidence="7">
    <location>
        <position position="170"/>
    </location>
    <ligand>
        <name>L-glutamine</name>
        <dbReference type="ChEBI" id="CHEBI:58359"/>
    </ligand>
</feature>
<comment type="catalytic activity">
    <reaction evidence="7 8">
        <text>deamido-NAD(+) + L-glutamine + ATP + H2O = L-glutamate + AMP + diphosphate + NAD(+) + H(+)</text>
        <dbReference type="Rhea" id="RHEA:24384"/>
        <dbReference type="ChEBI" id="CHEBI:15377"/>
        <dbReference type="ChEBI" id="CHEBI:15378"/>
        <dbReference type="ChEBI" id="CHEBI:29985"/>
        <dbReference type="ChEBI" id="CHEBI:30616"/>
        <dbReference type="ChEBI" id="CHEBI:33019"/>
        <dbReference type="ChEBI" id="CHEBI:57540"/>
        <dbReference type="ChEBI" id="CHEBI:58359"/>
        <dbReference type="ChEBI" id="CHEBI:58437"/>
        <dbReference type="ChEBI" id="CHEBI:456215"/>
        <dbReference type="EC" id="6.3.5.1"/>
    </reaction>
</comment>
<evidence type="ECO:0000313" key="11">
    <source>
        <dbReference type="EMBL" id="ADE11887.1"/>
    </source>
</evidence>
<name>D5CSF1_SIDLE</name>
<evidence type="ECO:0000256" key="5">
    <source>
        <dbReference type="ARBA" id="ARBA00022840"/>
    </source>
</evidence>
<keyword evidence="12" id="KW-1185">Reference proteome</keyword>
<dbReference type="UniPathway" id="UPA00253">
    <property type="reaction ID" value="UER00334"/>
</dbReference>
<dbReference type="eggNOG" id="COG0388">
    <property type="taxonomic scope" value="Bacteria"/>
</dbReference>
<dbReference type="Proteomes" id="UP000001625">
    <property type="component" value="Chromosome"/>
</dbReference>
<dbReference type="GO" id="GO:0005524">
    <property type="term" value="F:ATP binding"/>
    <property type="evidence" value="ECO:0007669"/>
    <property type="project" value="UniProtKB-UniRule"/>
</dbReference>
<evidence type="ECO:0000259" key="10">
    <source>
        <dbReference type="PROSITE" id="PS50263"/>
    </source>
</evidence>
<gene>
    <name evidence="7" type="primary">nadE</name>
    <name evidence="11" type="ordered locus">Slit_1654</name>
</gene>
<dbReference type="GO" id="GO:0008795">
    <property type="term" value="F:NAD+ synthase activity"/>
    <property type="evidence" value="ECO:0007669"/>
    <property type="project" value="UniProtKB-UniRule"/>
</dbReference>
<dbReference type="GO" id="GO:0009435">
    <property type="term" value="P:NAD+ biosynthetic process"/>
    <property type="evidence" value="ECO:0007669"/>
    <property type="project" value="UniProtKB-UniRule"/>
</dbReference>
<dbReference type="Pfam" id="PF02540">
    <property type="entry name" value="NAD_synthase"/>
    <property type="match status" value="1"/>
</dbReference>
<dbReference type="Gene3D" id="3.40.50.620">
    <property type="entry name" value="HUPs"/>
    <property type="match status" value="1"/>
</dbReference>
<feature type="domain" description="CN hydrolase" evidence="10">
    <location>
        <begin position="1"/>
        <end position="245"/>
    </location>
</feature>
<feature type="active site" description="Nucleophile; for glutaminase activity" evidence="7">
    <location>
        <position position="144"/>
    </location>
</feature>
<evidence type="ECO:0000256" key="7">
    <source>
        <dbReference type="HAMAP-Rule" id="MF_02090"/>
    </source>
</evidence>
<feature type="binding site" evidence="7">
    <location>
        <position position="393"/>
    </location>
    <ligand>
        <name>deamido-NAD(+)</name>
        <dbReference type="ChEBI" id="CHEBI:58437"/>
        <note>ligand shared between two neighboring subunits</note>
    </ligand>
</feature>
<accession>D5CSF1</accession>
<comment type="caution">
    <text evidence="7">Lacks conserved residue(s) required for the propagation of feature annotation.</text>
</comment>
<dbReference type="InterPro" id="IPR036526">
    <property type="entry name" value="C-N_Hydrolase_sf"/>
</dbReference>
<evidence type="ECO:0000256" key="4">
    <source>
        <dbReference type="ARBA" id="ARBA00022741"/>
    </source>
</evidence>
<dbReference type="SUPFAM" id="SSF56317">
    <property type="entry name" value="Carbon-nitrogen hydrolase"/>
    <property type="match status" value="1"/>
</dbReference>